<evidence type="ECO:0000259" key="4">
    <source>
        <dbReference type="PROSITE" id="PS51465"/>
    </source>
</evidence>
<proteinExistence type="predicted"/>
<feature type="domain" description="Kazal-like" evidence="4">
    <location>
        <begin position="136"/>
        <end position="171"/>
    </location>
</feature>
<protein>
    <recommendedName>
        <fullName evidence="4">Kazal-like domain-containing protein</fullName>
    </recommendedName>
</protein>
<keyword evidence="6" id="KW-1185">Reference proteome</keyword>
<dbReference type="InterPro" id="IPR002350">
    <property type="entry name" value="Kazal_dom"/>
</dbReference>
<dbReference type="InterPro" id="IPR050653">
    <property type="entry name" value="Prot_Inhib_GrowthFact_Antg"/>
</dbReference>
<keyword evidence="1" id="KW-0646">Protease inhibitor</keyword>
<dbReference type="Proteomes" id="UP001235939">
    <property type="component" value="Chromosome 06"/>
</dbReference>
<dbReference type="PANTHER" id="PTHR10913:SF45">
    <property type="entry name" value="FOLLISTATIN, ISOFORM A-RELATED"/>
    <property type="match status" value="1"/>
</dbReference>
<organism evidence="5 6">
    <name type="scientific">Cordylochernes scorpioides</name>
    <dbReference type="NCBI Taxonomy" id="51811"/>
    <lineage>
        <taxon>Eukaryota</taxon>
        <taxon>Metazoa</taxon>
        <taxon>Ecdysozoa</taxon>
        <taxon>Arthropoda</taxon>
        <taxon>Chelicerata</taxon>
        <taxon>Arachnida</taxon>
        <taxon>Pseudoscorpiones</taxon>
        <taxon>Cheliferoidea</taxon>
        <taxon>Chernetidae</taxon>
        <taxon>Cordylochernes</taxon>
    </lineage>
</organism>
<dbReference type="InterPro" id="IPR036058">
    <property type="entry name" value="Kazal_dom_sf"/>
</dbReference>
<dbReference type="SMART" id="SM00280">
    <property type="entry name" value="KAZAL"/>
    <property type="match status" value="2"/>
</dbReference>
<dbReference type="PANTHER" id="PTHR10913">
    <property type="entry name" value="FOLLISTATIN-RELATED"/>
    <property type="match status" value="1"/>
</dbReference>
<gene>
    <name evidence="5" type="ORF">LAZ67_6000321</name>
</gene>
<keyword evidence="2" id="KW-0722">Serine protease inhibitor</keyword>
<keyword evidence="3" id="KW-1015">Disulfide bond</keyword>
<dbReference type="EMBL" id="CP092868">
    <property type="protein sequence ID" value="UYV68646.1"/>
    <property type="molecule type" value="Genomic_DNA"/>
</dbReference>
<dbReference type="SUPFAM" id="SSF100895">
    <property type="entry name" value="Kazal-type serine protease inhibitors"/>
    <property type="match status" value="2"/>
</dbReference>
<feature type="domain" description="Kazal-like" evidence="4">
    <location>
        <begin position="82"/>
        <end position="135"/>
    </location>
</feature>
<dbReference type="Gene3D" id="3.30.60.30">
    <property type="match status" value="2"/>
</dbReference>
<dbReference type="PROSITE" id="PS51465">
    <property type="entry name" value="KAZAL_2"/>
    <property type="match status" value="2"/>
</dbReference>
<accession>A0ABY6KIH8</accession>
<evidence type="ECO:0000256" key="1">
    <source>
        <dbReference type="ARBA" id="ARBA00022690"/>
    </source>
</evidence>
<reference evidence="5 6" key="1">
    <citation type="submission" date="2022-01" db="EMBL/GenBank/DDBJ databases">
        <title>A chromosomal length assembly of Cordylochernes scorpioides.</title>
        <authorList>
            <person name="Zeh D."/>
            <person name="Zeh J."/>
        </authorList>
    </citation>
    <scope>NUCLEOTIDE SEQUENCE [LARGE SCALE GENOMIC DNA]</scope>
    <source>
        <strain evidence="5">IN4F17</strain>
        <tissue evidence="5">Whole Body</tissue>
    </source>
</reference>
<name>A0ABY6KIH8_9ARAC</name>
<evidence type="ECO:0000313" key="6">
    <source>
        <dbReference type="Proteomes" id="UP001235939"/>
    </source>
</evidence>
<evidence type="ECO:0000256" key="2">
    <source>
        <dbReference type="ARBA" id="ARBA00022900"/>
    </source>
</evidence>
<dbReference type="CDD" id="cd00104">
    <property type="entry name" value="KAZAL_FS"/>
    <property type="match status" value="2"/>
</dbReference>
<evidence type="ECO:0000313" key="5">
    <source>
        <dbReference type="EMBL" id="UYV68646.1"/>
    </source>
</evidence>
<sequence length="171" mass="18735">MLIIVMLQEGCPCGVMGRLPRQASPLSRALSQHLRPRVWGRLGPLPQPLHHAQAQLREDHQITAAQVLLRQSPRGCCGDVDGRAYDACPSSCQEVYQPVCGSDGRVYVNECFLRQEGCKSRGGQLRAVDMHNCAEPASPCPEVCVALYDPVCGSDGKLYLNLCRMLQENCG</sequence>
<evidence type="ECO:0000256" key="3">
    <source>
        <dbReference type="ARBA" id="ARBA00023157"/>
    </source>
</evidence>
<dbReference type="Pfam" id="PF07648">
    <property type="entry name" value="Kazal_2"/>
    <property type="match status" value="2"/>
</dbReference>